<gene>
    <name evidence="1" type="ORF">GOALK_120_00160</name>
</gene>
<dbReference type="STRING" id="1027371.GOALK_120_00160"/>
<evidence type="ECO:0000313" key="1">
    <source>
        <dbReference type="EMBL" id="GAA14959.1"/>
    </source>
</evidence>
<accession>F9W270</accession>
<dbReference type="InterPro" id="IPR029044">
    <property type="entry name" value="Nucleotide-diphossugar_trans"/>
</dbReference>
<dbReference type="AlphaFoldDB" id="F9W270"/>
<dbReference type="SUPFAM" id="SSF53448">
    <property type="entry name" value="Nucleotide-diphospho-sugar transferases"/>
    <property type="match status" value="1"/>
</dbReference>
<name>F9W270_9ACTN</name>
<sequence length="370" mass="39897">MHRRVVAVIPTRGRTGDAAAAARSVLARDAATRVVIVDDNDHPTSVPFADRVDVVREPDVNAELVEATGSELPSLREGLPSGWGAGLARNVGILFSLLRFDATHHLLVDDDIELLATPHCADRVVALGRLSGVPDLSPLEWMQAFVWAEAGPSAAPPIGGPIVRNVADALARAESASCLGGGKPTVIGFDERHDWGVPQFASGGLMLIETHRAMSVPFPPGVDEDVHWTHMIDPGAAVDAEPSLRGVHRPTRLRALDAELLSRYALGSSLAVLCRLALTHSDTMLSSGHRLVLYRLKKEANAAKGLASASVPYDGLRGVREQLEAYSRWADSQTASDVALLTETARRFRDYTSCWRTIRSSLESAPRQQR</sequence>
<reference evidence="1 2" key="1">
    <citation type="submission" date="2011-05" db="EMBL/GenBank/DDBJ databases">
        <title>Whole genome shotgun sequence of Gordonia alkanivorans NBRC 16433.</title>
        <authorList>
            <person name="Hosoyama A."/>
            <person name="Nakamura S."/>
            <person name="Takarada H."/>
            <person name="Tsuchikane K."/>
            <person name="Yamazaki S."/>
            <person name="Fujita N."/>
        </authorList>
    </citation>
    <scope>NUCLEOTIDE SEQUENCE [LARGE SCALE GENOMIC DNA]</scope>
    <source>
        <strain evidence="1 2">NBRC 16433</strain>
    </source>
</reference>
<dbReference type="EMBL" id="BACI01000120">
    <property type="protein sequence ID" value="GAA14959.1"/>
    <property type="molecule type" value="Genomic_DNA"/>
</dbReference>
<comment type="caution">
    <text evidence="1">The sequence shown here is derived from an EMBL/GenBank/DDBJ whole genome shotgun (WGS) entry which is preliminary data.</text>
</comment>
<protein>
    <submittedName>
        <fullName evidence="1">Uncharacterized protein</fullName>
    </submittedName>
</protein>
<dbReference type="Proteomes" id="UP000003558">
    <property type="component" value="Unassembled WGS sequence"/>
</dbReference>
<proteinExistence type="predicted"/>
<evidence type="ECO:0000313" key="2">
    <source>
        <dbReference type="Proteomes" id="UP000003558"/>
    </source>
</evidence>
<organism evidence="1 2">
    <name type="scientific">Gordonia alkanivorans NBRC 16433</name>
    <dbReference type="NCBI Taxonomy" id="1027371"/>
    <lineage>
        <taxon>Bacteria</taxon>
        <taxon>Bacillati</taxon>
        <taxon>Actinomycetota</taxon>
        <taxon>Actinomycetes</taxon>
        <taxon>Mycobacteriales</taxon>
        <taxon>Gordoniaceae</taxon>
        <taxon>Gordonia</taxon>
    </lineage>
</organism>